<sequence length="132" mass="14529">MTSSREVEYLDPEDVEALLDDEGFHFKDGARGRNLMLSALAAPMPVFGEEVHPTLEEKAAALLLAVMRYQPLADANKRLAWYVTVAVLELNDVDLVVDDVAEADRFLREVAAGAVDLDGVAAWVHARIRPLV</sequence>
<protein>
    <recommendedName>
        <fullName evidence="1">Fido domain-containing protein</fullName>
    </recommendedName>
</protein>
<dbReference type="Gene3D" id="1.20.120.1870">
    <property type="entry name" value="Fic/DOC protein, Fido domain"/>
    <property type="match status" value="1"/>
</dbReference>
<dbReference type="RefSeq" id="WP_281882440.1">
    <property type="nucleotide sequence ID" value="NZ_BSDP01000001.1"/>
</dbReference>
<reference evidence="2" key="1">
    <citation type="submission" date="2022-12" db="EMBL/GenBank/DDBJ databases">
        <title>Reference genome sequencing for broad-spectrum identification of bacterial and archaeal isolates by mass spectrometry.</title>
        <authorList>
            <person name="Sekiguchi Y."/>
            <person name="Tourlousse D.M."/>
        </authorList>
    </citation>
    <scope>NUCLEOTIDE SEQUENCE</scope>
    <source>
        <strain evidence="2">14</strain>
    </source>
</reference>
<dbReference type="Pfam" id="PF02661">
    <property type="entry name" value="Fic"/>
    <property type="match status" value="1"/>
</dbReference>
<evidence type="ECO:0000259" key="1">
    <source>
        <dbReference type="Pfam" id="PF02661"/>
    </source>
</evidence>
<dbReference type="EMBL" id="BSDP01000001">
    <property type="protein sequence ID" value="GLI26438.1"/>
    <property type="molecule type" value="Genomic_DNA"/>
</dbReference>
<dbReference type="Proteomes" id="UP001144396">
    <property type="component" value="Unassembled WGS sequence"/>
</dbReference>
<comment type="caution">
    <text evidence="2">The sequence shown here is derived from an EMBL/GenBank/DDBJ whole genome shotgun (WGS) entry which is preliminary data.</text>
</comment>
<dbReference type="InterPro" id="IPR053737">
    <property type="entry name" value="Type_II_TA_Toxin"/>
</dbReference>
<keyword evidence="3" id="KW-1185">Reference proteome</keyword>
<dbReference type="AlphaFoldDB" id="A0A9W6CYZ6"/>
<dbReference type="InterPro" id="IPR003812">
    <property type="entry name" value="Fido"/>
</dbReference>
<organism evidence="2 3">
    <name type="scientific">Agromyces rhizosphaerae</name>
    <dbReference type="NCBI Taxonomy" id="88374"/>
    <lineage>
        <taxon>Bacteria</taxon>
        <taxon>Bacillati</taxon>
        <taxon>Actinomycetota</taxon>
        <taxon>Actinomycetes</taxon>
        <taxon>Micrococcales</taxon>
        <taxon>Microbacteriaceae</taxon>
        <taxon>Agromyces</taxon>
    </lineage>
</organism>
<name>A0A9W6CYZ6_9MICO</name>
<evidence type="ECO:0000313" key="2">
    <source>
        <dbReference type="EMBL" id="GLI26438.1"/>
    </source>
</evidence>
<feature type="domain" description="Fido" evidence="1">
    <location>
        <begin position="25"/>
        <end position="88"/>
    </location>
</feature>
<accession>A0A9W6CYZ6</accession>
<gene>
    <name evidence="2" type="ORF">ARHIZOSPH14_06800</name>
</gene>
<evidence type="ECO:0000313" key="3">
    <source>
        <dbReference type="Proteomes" id="UP001144396"/>
    </source>
</evidence>
<proteinExistence type="predicted"/>